<keyword evidence="1" id="KW-0378">Hydrolase</keyword>
<dbReference type="RefSeq" id="WP_203942017.1">
    <property type="nucleotide sequence ID" value="NZ_BOOR01000002.1"/>
</dbReference>
<sequence>MTPTKPGEPIPVVIDCDPGIDDALALYLAFASPELDVLAVSAVAGNVGLERAADNAARLLDHLGVPADVPLYAGAEGPLAGSERVPDEPVHGPGGLGGVVLAEAAREIAPGHAADALAGLLRDRPGEITVIALGPLTTIATMLRRHADVADAIGELVIMGGAVFTQGNVTPAAEFNFHADPEAAHEVLSAGLPVRLVGLDVTRAALVPAEVADVLAASPRPVGEAGRMLAHLAGRYAERFGVRAAPVHDALAVAAVVRPGLLEYTAGSAAVERVGELTRGAVVADVRGVTGRPATTRFATGVDADAFVRMLYTRISRYTAGRPVIDTSLEESA</sequence>
<dbReference type="PANTHER" id="PTHR12304:SF4">
    <property type="entry name" value="URIDINE NUCLEOSIDASE"/>
    <property type="match status" value="1"/>
</dbReference>
<accession>A0A8J3UUP0</accession>
<dbReference type="GO" id="GO:0006152">
    <property type="term" value="P:purine nucleoside catabolic process"/>
    <property type="evidence" value="ECO:0007669"/>
    <property type="project" value="TreeGrafter"/>
</dbReference>
<dbReference type="SUPFAM" id="SSF53590">
    <property type="entry name" value="Nucleoside hydrolase"/>
    <property type="match status" value="1"/>
</dbReference>
<protein>
    <recommendedName>
        <fullName evidence="3">Inosine/uridine-preferring nucleoside hydrolase domain-containing protein</fullName>
    </recommendedName>
</protein>
<organism evidence="4 5">
    <name type="scientific">Planotetraspora thailandica</name>
    <dbReference type="NCBI Taxonomy" id="487172"/>
    <lineage>
        <taxon>Bacteria</taxon>
        <taxon>Bacillati</taxon>
        <taxon>Actinomycetota</taxon>
        <taxon>Actinomycetes</taxon>
        <taxon>Streptosporangiales</taxon>
        <taxon>Streptosporangiaceae</taxon>
        <taxon>Planotetraspora</taxon>
    </lineage>
</organism>
<dbReference type="EMBL" id="BOOR01000002">
    <property type="protein sequence ID" value="GII51692.1"/>
    <property type="molecule type" value="Genomic_DNA"/>
</dbReference>
<dbReference type="GO" id="GO:0008477">
    <property type="term" value="F:purine nucleosidase activity"/>
    <property type="evidence" value="ECO:0007669"/>
    <property type="project" value="TreeGrafter"/>
</dbReference>
<dbReference type="GO" id="GO:0005829">
    <property type="term" value="C:cytosol"/>
    <property type="evidence" value="ECO:0007669"/>
    <property type="project" value="TreeGrafter"/>
</dbReference>
<evidence type="ECO:0000256" key="2">
    <source>
        <dbReference type="ARBA" id="ARBA00023295"/>
    </source>
</evidence>
<dbReference type="Pfam" id="PF01156">
    <property type="entry name" value="IU_nuc_hydro"/>
    <property type="match status" value="1"/>
</dbReference>
<dbReference type="Gene3D" id="3.90.245.10">
    <property type="entry name" value="Ribonucleoside hydrolase-like"/>
    <property type="match status" value="1"/>
</dbReference>
<evidence type="ECO:0000313" key="5">
    <source>
        <dbReference type="Proteomes" id="UP000605992"/>
    </source>
</evidence>
<dbReference type="AlphaFoldDB" id="A0A8J3UUP0"/>
<name>A0A8J3UUP0_9ACTN</name>
<proteinExistence type="predicted"/>
<dbReference type="InterPro" id="IPR001910">
    <property type="entry name" value="Inosine/uridine_hydrolase_dom"/>
</dbReference>
<reference evidence="4" key="1">
    <citation type="submission" date="2021-01" db="EMBL/GenBank/DDBJ databases">
        <title>Whole genome shotgun sequence of Planotetraspora thailandica NBRC 104271.</title>
        <authorList>
            <person name="Komaki H."/>
            <person name="Tamura T."/>
        </authorList>
    </citation>
    <scope>NUCLEOTIDE SEQUENCE</scope>
    <source>
        <strain evidence="4">NBRC 104271</strain>
    </source>
</reference>
<feature type="domain" description="Inosine/uridine-preferring nucleoside hydrolase" evidence="3">
    <location>
        <begin position="12"/>
        <end position="308"/>
    </location>
</feature>
<evidence type="ECO:0000313" key="4">
    <source>
        <dbReference type="EMBL" id="GII51692.1"/>
    </source>
</evidence>
<comment type="caution">
    <text evidence="4">The sequence shown here is derived from an EMBL/GenBank/DDBJ whole genome shotgun (WGS) entry which is preliminary data.</text>
</comment>
<evidence type="ECO:0000256" key="1">
    <source>
        <dbReference type="ARBA" id="ARBA00022801"/>
    </source>
</evidence>
<dbReference type="Proteomes" id="UP000605992">
    <property type="component" value="Unassembled WGS sequence"/>
</dbReference>
<dbReference type="PANTHER" id="PTHR12304">
    <property type="entry name" value="INOSINE-URIDINE PREFERRING NUCLEOSIDE HYDROLASE"/>
    <property type="match status" value="1"/>
</dbReference>
<keyword evidence="2" id="KW-0326">Glycosidase</keyword>
<keyword evidence="5" id="KW-1185">Reference proteome</keyword>
<dbReference type="InterPro" id="IPR036452">
    <property type="entry name" value="Ribo_hydro-like"/>
</dbReference>
<evidence type="ECO:0000259" key="3">
    <source>
        <dbReference type="Pfam" id="PF01156"/>
    </source>
</evidence>
<dbReference type="InterPro" id="IPR023186">
    <property type="entry name" value="IUNH"/>
</dbReference>
<gene>
    <name evidence="4" type="ORF">Pth03_00810</name>
</gene>